<dbReference type="Pfam" id="PF09239">
    <property type="entry name" value="Topo-VIb_trans"/>
    <property type="match status" value="1"/>
</dbReference>
<evidence type="ECO:0000313" key="2">
    <source>
        <dbReference type="EMBL" id="EQD77717.1"/>
    </source>
</evidence>
<dbReference type="GO" id="GO:0003918">
    <property type="term" value="F:DNA topoisomerase type II (double strand cut, ATP-hydrolyzing) activity"/>
    <property type="evidence" value="ECO:0007669"/>
    <property type="project" value="InterPro"/>
</dbReference>
<dbReference type="GO" id="GO:0006265">
    <property type="term" value="P:DNA topological change"/>
    <property type="evidence" value="ECO:0007669"/>
    <property type="project" value="InterPro"/>
</dbReference>
<comment type="caution">
    <text evidence="2">The sequence shown here is derived from an EMBL/GenBank/DDBJ whole genome shotgun (WGS) entry which is preliminary data.</text>
</comment>
<organism evidence="2">
    <name type="scientific">mine drainage metagenome</name>
    <dbReference type="NCBI Taxonomy" id="410659"/>
    <lineage>
        <taxon>unclassified sequences</taxon>
        <taxon>metagenomes</taxon>
        <taxon>ecological metagenomes</taxon>
    </lineage>
</organism>
<dbReference type="GO" id="GO:0003677">
    <property type="term" value="F:DNA binding"/>
    <property type="evidence" value="ECO:0007669"/>
    <property type="project" value="InterPro"/>
</dbReference>
<protein>
    <submittedName>
        <fullName evidence="2">DNA topoisomerase VI, subunit B, transducer domain protein</fullName>
        <ecNumber evidence="2">5.99.1.3</ecNumber>
    </submittedName>
</protein>
<dbReference type="SUPFAM" id="SSF54211">
    <property type="entry name" value="Ribosomal protein S5 domain 2-like"/>
    <property type="match status" value="1"/>
</dbReference>
<dbReference type="InterPro" id="IPR020568">
    <property type="entry name" value="Ribosomal_Su5_D2-typ_SF"/>
</dbReference>
<reference evidence="2" key="1">
    <citation type="submission" date="2013-08" db="EMBL/GenBank/DDBJ databases">
        <authorList>
            <person name="Mendez C."/>
            <person name="Richter M."/>
            <person name="Ferrer M."/>
            <person name="Sanchez J."/>
        </authorList>
    </citation>
    <scope>NUCLEOTIDE SEQUENCE</scope>
</reference>
<dbReference type="Gene3D" id="6.10.20.80">
    <property type="match status" value="1"/>
</dbReference>
<sequence length="145" mass="16382">MVYGGDLPSEQPIRIIRYANKVPLLYQPGSCAISQAVFDLDWRPYGLEQKQGKGQPYGPAIILIHVYGPRLPYTSESKEAISPVDEISEEVKAAIKQEMRFLKSFGNRREKMKKVAEKFNLFRRLIPEIATKCSAILGKSVPDIN</sequence>
<dbReference type="InterPro" id="IPR014721">
    <property type="entry name" value="Ribsml_uS5_D2-typ_fold_subgr"/>
</dbReference>
<dbReference type="AlphaFoldDB" id="T1C6Q0"/>
<feature type="domain" description="DNA topoisomerase VI subunit B transducer" evidence="1">
    <location>
        <begin position="2"/>
        <end position="118"/>
    </location>
</feature>
<name>T1C6Q0_9ZZZZ</name>
<dbReference type="EC" id="5.99.1.3" evidence="2"/>
<accession>T1C6Q0</accession>
<dbReference type="EMBL" id="AUZX01002076">
    <property type="protein sequence ID" value="EQD77717.1"/>
    <property type="molecule type" value="Genomic_DNA"/>
</dbReference>
<feature type="non-terminal residue" evidence="2">
    <location>
        <position position="145"/>
    </location>
</feature>
<proteinExistence type="predicted"/>
<dbReference type="InterPro" id="IPR015320">
    <property type="entry name" value="TopoVI_B_transducer"/>
</dbReference>
<gene>
    <name evidence="2" type="ORF">B1A_02810</name>
</gene>
<keyword evidence="2" id="KW-0413">Isomerase</keyword>
<reference evidence="2" key="2">
    <citation type="journal article" date="2014" name="ISME J.">
        <title>Microbial stratification in low pH oxic and suboxic macroscopic growths along an acid mine drainage.</title>
        <authorList>
            <person name="Mendez-Garcia C."/>
            <person name="Mesa V."/>
            <person name="Sprenger R.R."/>
            <person name="Richter M."/>
            <person name="Diez M.S."/>
            <person name="Solano J."/>
            <person name="Bargiela R."/>
            <person name="Golyshina O.V."/>
            <person name="Manteca A."/>
            <person name="Ramos J.L."/>
            <person name="Gallego J.R."/>
            <person name="Llorente I."/>
            <person name="Martins Dos Santos V.A."/>
            <person name="Jensen O.N."/>
            <person name="Pelaez A.I."/>
            <person name="Sanchez J."/>
            <person name="Ferrer M."/>
        </authorList>
    </citation>
    <scope>NUCLEOTIDE SEQUENCE</scope>
</reference>
<evidence type="ECO:0000259" key="1">
    <source>
        <dbReference type="Pfam" id="PF09239"/>
    </source>
</evidence>
<dbReference type="Gene3D" id="3.30.230.10">
    <property type="match status" value="1"/>
</dbReference>